<dbReference type="InterPro" id="IPR017853">
    <property type="entry name" value="GH"/>
</dbReference>
<dbReference type="InterPro" id="IPR001764">
    <property type="entry name" value="Glyco_hydro_3_N"/>
</dbReference>
<accession>A0A9D1JZL4</accession>
<dbReference type="Gene3D" id="3.40.50.1700">
    <property type="entry name" value="Glycoside hydrolase family 3 C-terminal domain"/>
    <property type="match status" value="1"/>
</dbReference>
<proteinExistence type="inferred from homology"/>
<keyword evidence="2 4" id="KW-0378">Hydrolase</keyword>
<dbReference type="InterPro" id="IPR002772">
    <property type="entry name" value="Glyco_hydro_3_C"/>
</dbReference>
<dbReference type="Proteomes" id="UP000824002">
    <property type="component" value="Unassembled WGS sequence"/>
</dbReference>
<dbReference type="Pfam" id="PF01915">
    <property type="entry name" value="Glyco_hydro_3_C"/>
    <property type="match status" value="1"/>
</dbReference>
<dbReference type="GO" id="GO:0008422">
    <property type="term" value="F:beta-glucosidase activity"/>
    <property type="evidence" value="ECO:0007669"/>
    <property type="project" value="UniProtKB-ARBA"/>
</dbReference>
<dbReference type="PANTHER" id="PTHR30620">
    <property type="entry name" value="PERIPLASMIC BETA-GLUCOSIDASE-RELATED"/>
    <property type="match status" value="1"/>
</dbReference>
<dbReference type="GO" id="GO:0009251">
    <property type="term" value="P:glucan catabolic process"/>
    <property type="evidence" value="ECO:0007669"/>
    <property type="project" value="TreeGrafter"/>
</dbReference>
<protein>
    <submittedName>
        <fullName evidence="4">Glycoside hydrolase family 3 C-terminal domain-containing protein</fullName>
    </submittedName>
</protein>
<evidence type="ECO:0000313" key="4">
    <source>
        <dbReference type="EMBL" id="HIS76385.1"/>
    </source>
</evidence>
<dbReference type="Gene3D" id="2.60.40.10">
    <property type="entry name" value="Immunoglobulins"/>
    <property type="match status" value="1"/>
</dbReference>
<sequence length="756" mass="83138">MIYKDSSRSVEERVEDLLSRMTLEEKAAQLDMTRGVEYAHKPSDVHNCSVEADSGFDFQKIREIFGSRGVGFVHDTYSVPAVMNRLQKYFVEETRLGIPCIFTGEALHGISGTRGTIFPVPLGLGATFAPETVRLVGEVIGRETRALGMHEILAPNLDVAREPRWGRTEETFGEDTCLSSKMAAAIISGEQKDGALDRPDAVASEPKHYCVHGIPEGGTNCSAARAGEREIRRDYLPVFEAGIREGGACNVMASYNSIDSDVVMCSHKYLTDILKNEMGAQGYARSDWGGIGRIRRLHHLVRDDRDALCLAIGNGLDVQGCDLDNQYFEETLVSLVKEGRLPMERVDDAVRRVLRMKFRLGLFERPYTDETAWEGEIRSQKNRDIALLAARQSITLLKNDGVLPLGESVRSIALIGPSSAHQKIGGYSAVPVGYAIPSVYEELQRLVGHRVQIFQCDGCPITEGPKTEYYVEGQPHLFSKGEEEIADCMEQAVEIAAKCDVIVMVGGDNTITSGEGKDRCELTLAGKQRELIQKLSQLGKPLVLVLENGKCVDLSVEEGCCGAILAAWFGGEFGAQAIAEALLGILNPAGRLPVSFPQSSTRLPCYYSMLPGGDLNFMEGTKLARYPFGHGLSYTSFSYSGLKAELISRDPLRVSVSVTVRNTGNRDGEEVAQIYVDDVDSSVATPPLLLKDFQRVFLKAGEEKTLDFELDEKAFRLMGLDYRWTVEPGEFRILAGASSRDIRCETQIVLSAEDVK</sequence>
<dbReference type="InterPro" id="IPR051915">
    <property type="entry name" value="Cellulose_Degrad_GH3"/>
</dbReference>
<dbReference type="InterPro" id="IPR013783">
    <property type="entry name" value="Ig-like_fold"/>
</dbReference>
<reference evidence="4" key="2">
    <citation type="journal article" date="2021" name="PeerJ">
        <title>Extensive microbial diversity within the chicken gut microbiome revealed by metagenomics and culture.</title>
        <authorList>
            <person name="Gilroy R."/>
            <person name="Ravi A."/>
            <person name="Getino M."/>
            <person name="Pursley I."/>
            <person name="Horton D.L."/>
            <person name="Alikhan N.F."/>
            <person name="Baker D."/>
            <person name="Gharbi K."/>
            <person name="Hall N."/>
            <person name="Watson M."/>
            <person name="Adriaenssens E.M."/>
            <person name="Foster-Nyarko E."/>
            <person name="Jarju S."/>
            <person name="Secka A."/>
            <person name="Antonio M."/>
            <person name="Oren A."/>
            <person name="Chaudhuri R.R."/>
            <person name="La Ragione R."/>
            <person name="Hildebrand F."/>
            <person name="Pallen M.J."/>
        </authorList>
    </citation>
    <scope>NUCLEOTIDE SEQUENCE</scope>
    <source>
        <strain evidence="4">CHK199-13235</strain>
    </source>
</reference>
<dbReference type="InterPro" id="IPR036962">
    <property type="entry name" value="Glyco_hydro_3_N_sf"/>
</dbReference>
<gene>
    <name evidence="4" type="ORF">IAB51_06170</name>
</gene>
<organism evidence="4 5">
    <name type="scientific">Candidatus Merdivicinus excrementipullorum</name>
    <dbReference type="NCBI Taxonomy" id="2840867"/>
    <lineage>
        <taxon>Bacteria</taxon>
        <taxon>Bacillati</taxon>
        <taxon>Bacillota</taxon>
        <taxon>Clostridia</taxon>
        <taxon>Eubacteriales</taxon>
        <taxon>Oscillospiraceae</taxon>
        <taxon>Oscillospiraceae incertae sedis</taxon>
        <taxon>Candidatus Merdivicinus</taxon>
    </lineage>
</organism>
<dbReference type="PRINTS" id="PR00133">
    <property type="entry name" value="GLHYDRLASE3"/>
</dbReference>
<dbReference type="SUPFAM" id="SSF52279">
    <property type="entry name" value="Beta-D-glucan exohydrolase, C-terminal domain"/>
    <property type="match status" value="1"/>
</dbReference>
<dbReference type="Pfam" id="PF14310">
    <property type="entry name" value="Fn3-like"/>
    <property type="match status" value="1"/>
</dbReference>
<comment type="similarity">
    <text evidence="1">Belongs to the glycosyl hydrolase 3 family.</text>
</comment>
<dbReference type="Gene3D" id="3.20.20.300">
    <property type="entry name" value="Glycoside hydrolase, family 3, N-terminal domain"/>
    <property type="match status" value="1"/>
</dbReference>
<dbReference type="InterPro" id="IPR036881">
    <property type="entry name" value="Glyco_hydro_3_C_sf"/>
</dbReference>
<feature type="domain" description="Fibronectin type III-like" evidence="3">
    <location>
        <begin position="670"/>
        <end position="739"/>
    </location>
</feature>
<reference evidence="4" key="1">
    <citation type="submission" date="2020-10" db="EMBL/GenBank/DDBJ databases">
        <authorList>
            <person name="Gilroy R."/>
        </authorList>
    </citation>
    <scope>NUCLEOTIDE SEQUENCE</scope>
    <source>
        <strain evidence="4">CHK199-13235</strain>
    </source>
</reference>
<evidence type="ECO:0000256" key="1">
    <source>
        <dbReference type="ARBA" id="ARBA00005336"/>
    </source>
</evidence>
<dbReference type="SMART" id="SM01217">
    <property type="entry name" value="Fn3_like"/>
    <property type="match status" value="1"/>
</dbReference>
<dbReference type="SUPFAM" id="SSF51445">
    <property type="entry name" value="(Trans)glycosidases"/>
    <property type="match status" value="1"/>
</dbReference>
<dbReference type="InterPro" id="IPR026891">
    <property type="entry name" value="Fn3-like"/>
</dbReference>
<dbReference type="AlphaFoldDB" id="A0A9D1JZL4"/>
<evidence type="ECO:0000259" key="3">
    <source>
        <dbReference type="SMART" id="SM01217"/>
    </source>
</evidence>
<evidence type="ECO:0000256" key="2">
    <source>
        <dbReference type="ARBA" id="ARBA00022801"/>
    </source>
</evidence>
<dbReference type="FunFam" id="2.60.40.10:FF:000495">
    <property type="entry name" value="Periplasmic beta-glucosidase"/>
    <property type="match status" value="1"/>
</dbReference>
<dbReference type="EMBL" id="DVJP01000040">
    <property type="protein sequence ID" value="HIS76385.1"/>
    <property type="molecule type" value="Genomic_DNA"/>
</dbReference>
<evidence type="ECO:0000313" key="5">
    <source>
        <dbReference type="Proteomes" id="UP000824002"/>
    </source>
</evidence>
<name>A0A9D1JZL4_9FIRM</name>
<comment type="caution">
    <text evidence="4">The sequence shown here is derived from an EMBL/GenBank/DDBJ whole genome shotgun (WGS) entry which is preliminary data.</text>
</comment>
<dbReference type="Pfam" id="PF00933">
    <property type="entry name" value="Glyco_hydro_3"/>
    <property type="match status" value="1"/>
</dbReference>
<dbReference type="PANTHER" id="PTHR30620:SF123">
    <property type="entry name" value="BETA-XYLOSIDASE"/>
    <property type="match status" value="1"/>
</dbReference>